<dbReference type="InterPro" id="IPR036641">
    <property type="entry name" value="HPT_dom_sf"/>
</dbReference>
<dbReference type="SUPFAM" id="SSF55874">
    <property type="entry name" value="ATPase domain of HSP90 chaperone/DNA topoisomerase II/histidine kinase"/>
    <property type="match status" value="1"/>
</dbReference>
<dbReference type="CDD" id="cd12914">
    <property type="entry name" value="PDC1_DGC_like"/>
    <property type="match status" value="1"/>
</dbReference>
<dbReference type="PROSITE" id="PS50109">
    <property type="entry name" value="HIS_KIN"/>
    <property type="match status" value="1"/>
</dbReference>
<dbReference type="EC" id="2.7.13.3" evidence="3"/>
<evidence type="ECO:0000256" key="8">
    <source>
        <dbReference type="ARBA" id="ARBA00023012"/>
    </source>
</evidence>
<proteinExistence type="predicted"/>
<keyword evidence="9 11" id="KW-0472">Membrane</keyword>
<evidence type="ECO:0000259" key="12">
    <source>
        <dbReference type="PROSITE" id="PS50109"/>
    </source>
</evidence>
<evidence type="ECO:0000256" key="2">
    <source>
        <dbReference type="ARBA" id="ARBA00004651"/>
    </source>
</evidence>
<dbReference type="PANTHER" id="PTHR45339:SF5">
    <property type="entry name" value="HISTIDINE KINASE"/>
    <property type="match status" value="1"/>
</dbReference>
<dbReference type="SMART" id="SM00086">
    <property type="entry name" value="PAC"/>
    <property type="match status" value="3"/>
</dbReference>
<evidence type="ECO:0000313" key="16">
    <source>
        <dbReference type="EMBL" id="GJD44588.1"/>
    </source>
</evidence>
<feature type="transmembrane region" description="Helical" evidence="11">
    <location>
        <begin position="31"/>
        <end position="53"/>
    </location>
</feature>
<evidence type="ECO:0000256" key="9">
    <source>
        <dbReference type="ARBA" id="ARBA00023136"/>
    </source>
</evidence>
<dbReference type="Gene3D" id="2.10.70.100">
    <property type="match status" value="1"/>
</dbReference>
<keyword evidence="7 11" id="KW-1133">Transmembrane helix</keyword>
<organism evidence="16 17">
    <name type="scientific">Methylobacterium cerastii</name>
    <dbReference type="NCBI Taxonomy" id="932741"/>
    <lineage>
        <taxon>Bacteria</taxon>
        <taxon>Pseudomonadati</taxon>
        <taxon>Pseudomonadota</taxon>
        <taxon>Alphaproteobacteria</taxon>
        <taxon>Hyphomicrobiales</taxon>
        <taxon>Methylobacteriaceae</taxon>
        <taxon>Methylobacterium</taxon>
    </lineage>
</organism>
<feature type="modified residue" description="4-aspartylphosphate" evidence="10">
    <location>
        <position position="1060"/>
    </location>
</feature>
<dbReference type="Pfam" id="PF00072">
    <property type="entry name" value="Response_reg"/>
    <property type="match status" value="1"/>
</dbReference>
<evidence type="ECO:0000256" key="3">
    <source>
        <dbReference type="ARBA" id="ARBA00012438"/>
    </source>
</evidence>
<feature type="domain" description="Histidine kinase" evidence="12">
    <location>
        <begin position="768"/>
        <end position="990"/>
    </location>
</feature>
<dbReference type="InterPro" id="IPR005467">
    <property type="entry name" value="His_kinase_dom"/>
</dbReference>
<evidence type="ECO:0000259" key="14">
    <source>
        <dbReference type="PROSITE" id="PS50112"/>
    </source>
</evidence>
<dbReference type="InterPro" id="IPR011006">
    <property type="entry name" value="CheY-like_superfamily"/>
</dbReference>
<dbReference type="Gene3D" id="1.20.120.160">
    <property type="entry name" value="HPT domain"/>
    <property type="match status" value="1"/>
</dbReference>
<feature type="domain" description="PAC" evidence="15">
    <location>
        <begin position="571"/>
        <end position="624"/>
    </location>
</feature>
<dbReference type="CDD" id="cd17546">
    <property type="entry name" value="REC_hyHK_CKI1_RcsC-like"/>
    <property type="match status" value="1"/>
</dbReference>
<dbReference type="InterPro" id="IPR013655">
    <property type="entry name" value="PAS_fold_3"/>
</dbReference>
<feature type="domain" description="PAS" evidence="14">
    <location>
        <begin position="625"/>
        <end position="695"/>
    </location>
</feature>
<dbReference type="SUPFAM" id="SSF47226">
    <property type="entry name" value="Histidine-containing phosphotransfer domain, HPT domain"/>
    <property type="match status" value="1"/>
</dbReference>
<evidence type="ECO:0000259" key="15">
    <source>
        <dbReference type="PROSITE" id="PS50113"/>
    </source>
</evidence>
<gene>
    <name evidence="16" type="primary">rcsC_12</name>
    <name evidence="16" type="ORF">AFCDBAGC_2455</name>
</gene>
<dbReference type="RefSeq" id="WP_238272263.1">
    <property type="nucleotide sequence ID" value="NZ_BPQG01000035.1"/>
</dbReference>
<dbReference type="Gene3D" id="1.10.287.130">
    <property type="match status" value="1"/>
</dbReference>
<evidence type="ECO:0000256" key="6">
    <source>
        <dbReference type="ARBA" id="ARBA00022692"/>
    </source>
</evidence>
<dbReference type="InterPro" id="IPR035965">
    <property type="entry name" value="PAS-like_dom_sf"/>
</dbReference>
<dbReference type="GO" id="GO:0016301">
    <property type="term" value="F:kinase activity"/>
    <property type="evidence" value="ECO:0007669"/>
    <property type="project" value="UniProtKB-KW"/>
</dbReference>
<dbReference type="CDD" id="cd12915">
    <property type="entry name" value="PDC2_DGC_like"/>
    <property type="match status" value="1"/>
</dbReference>
<dbReference type="PANTHER" id="PTHR45339">
    <property type="entry name" value="HYBRID SIGNAL TRANSDUCTION HISTIDINE KINASE J"/>
    <property type="match status" value="1"/>
</dbReference>
<dbReference type="InterPro" id="IPR004358">
    <property type="entry name" value="Sig_transdc_His_kin-like_C"/>
</dbReference>
<dbReference type="Proteomes" id="UP001055117">
    <property type="component" value="Unassembled WGS sequence"/>
</dbReference>
<accession>A0ABQ4QH80</accession>
<dbReference type="SUPFAM" id="SSF55785">
    <property type="entry name" value="PYP-like sensor domain (PAS domain)"/>
    <property type="match status" value="3"/>
</dbReference>
<dbReference type="SUPFAM" id="SSF52172">
    <property type="entry name" value="CheY-like"/>
    <property type="match status" value="1"/>
</dbReference>
<comment type="catalytic activity">
    <reaction evidence="1">
        <text>ATP + protein L-histidine = ADP + protein N-phospho-L-histidine.</text>
        <dbReference type="EC" id="2.7.13.3"/>
    </reaction>
</comment>
<dbReference type="InterPro" id="IPR001789">
    <property type="entry name" value="Sig_transdc_resp-reg_receiver"/>
</dbReference>
<dbReference type="SMART" id="SM00388">
    <property type="entry name" value="HisKA"/>
    <property type="match status" value="1"/>
</dbReference>
<dbReference type="Pfam" id="PF02518">
    <property type="entry name" value="HATPase_c"/>
    <property type="match status" value="1"/>
</dbReference>
<feature type="domain" description="Response regulatory" evidence="13">
    <location>
        <begin position="1011"/>
        <end position="1128"/>
    </location>
</feature>
<evidence type="ECO:0000256" key="11">
    <source>
        <dbReference type="SAM" id="Phobius"/>
    </source>
</evidence>
<evidence type="ECO:0000256" key="7">
    <source>
        <dbReference type="ARBA" id="ARBA00022989"/>
    </source>
</evidence>
<dbReference type="PROSITE" id="PS50113">
    <property type="entry name" value="PAC"/>
    <property type="match status" value="2"/>
</dbReference>
<dbReference type="InterPro" id="IPR003661">
    <property type="entry name" value="HisK_dim/P_dom"/>
</dbReference>
<dbReference type="CDD" id="cd16922">
    <property type="entry name" value="HATPase_EvgS-ArcB-TorS-like"/>
    <property type="match status" value="1"/>
</dbReference>
<name>A0ABQ4QH80_9HYPH</name>
<dbReference type="Pfam" id="PF01627">
    <property type="entry name" value="Hpt"/>
    <property type="match status" value="1"/>
</dbReference>
<dbReference type="Gene3D" id="3.30.565.10">
    <property type="entry name" value="Histidine kinase-like ATPase, C-terminal domain"/>
    <property type="match status" value="1"/>
</dbReference>
<dbReference type="NCBIfam" id="TIGR00229">
    <property type="entry name" value="sensory_box"/>
    <property type="match status" value="2"/>
</dbReference>
<evidence type="ECO:0000313" key="17">
    <source>
        <dbReference type="Proteomes" id="UP001055117"/>
    </source>
</evidence>
<dbReference type="Pfam" id="PF00512">
    <property type="entry name" value="HisKA"/>
    <property type="match status" value="1"/>
</dbReference>
<dbReference type="Gene3D" id="3.30.450.20">
    <property type="entry name" value="PAS domain"/>
    <property type="match status" value="5"/>
</dbReference>
<dbReference type="InterPro" id="IPR008207">
    <property type="entry name" value="Sig_transdc_His_kin_Hpt_dom"/>
</dbReference>
<dbReference type="CDD" id="cd00130">
    <property type="entry name" value="PAS"/>
    <property type="match status" value="3"/>
</dbReference>
<sequence>MLDLGPPYVNLVASGAQPDVTVPTKRPATDAFQILVLVAGLLTIAVVWVGLSYHLHLREQTAREQATRDVVNLSVGVEQHVERLLVGVDQVMGFIADDFFRDPKTFDFHAWLRRATSLEHVVHQMTLFDEHGDLLYARTPLPAGSPRINVRDRAYFQALAANPDQGLYIDRTMKGRITGAYVMQVARRLAHPDGRFAGVIVTSIDPDYLAGQFKAFDLGPQGSIALVGNDGFVRARAPQTAGMYELDTRTLDLPSKYFQQFQQKTSDSFRMASPYDHVTRIYGYRSVGTLPLIVNVGKSLDAVMAPLAAERLHAQVAGAIVTAVLLAVILVLMRGLERGSRQRAALARTNATLAEKEGVARQAEGRAQEANRLLSLAAQIAHIGHWRIELPGNALFWSDEVFRIHGRDPEAGPPSLEAALAFYHPDDREAVARHVADAVETGQSFSFAARIVTSDGRFRDIVCRGLCEQDAAGATTAVFGTVMDVTDLRQTERAVIDSEARYRLLADHTSDMIVQVDLDTTRRYVSPASRGLLGYEPEELIGTKPIDMVHPEDRPAVAALLAELGDGRRTEALKRQRYRRKDGDYVWVEVGYRLVQDAAGRPLGCVASTRNITARVEAEQRIRASEHRFRLLAENTGELIILGHDDGRRSYISPASERLLGYAPEELGAMRLADYVHPDDLGLLYAATRMLSRGQAEATCEYRARNKARGWIWVEGVFRRIPDAQAGEPTIVATFRDVSERRAQGEALADAKASAERASAAKTDFLAAMSHEIRTPLNAIIGFTDLMVASGRLPQDLQRQAELVRTSSASLLMVVNDILDFSKVEAGAVALDRQAFDPRALVYNSLAIVRGAAAGKGLEVRAVIDPALPKGLVGDEGRLRQVLLNLLNNAIKFTARGSVTLSVQHGGATEAGERLRFSVADTGIGIARDKQDRLFRRFSQVDGSIGRDFGGTGLGLAISRQLIDLMGGEIGVLSDEGVGATFWFSVVLPHGTVARSIALVTQAPAARRSGHLLLVEDNAINQELARAVLEVGGHTVDVVDDGEAAIRAVERSRYDLVLMDVQMAGMDGLTATRRIRALGTHAATVPIVAMTANVLTDQIEAFRAAGMDDHIGKPFERAALYRLIDKWLAWNAGTAPSDLSVAGLRAGLPDQQTYDAMSAQVRPERLAGLLEALADELGASFLGGDASAEERDQLRFEAHTLTSSTGMLGFTALSDACRALEGIHEQRVVGEGLEVFRQDLEQVRSLCRQAKAASLVLLREAQAGGARSIANT</sequence>
<keyword evidence="4" id="KW-1003">Cell membrane</keyword>
<dbReference type="InterPro" id="IPR000700">
    <property type="entry name" value="PAS-assoc_C"/>
</dbReference>
<evidence type="ECO:0000256" key="1">
    <source>
        <dbReference type="ARBA" id="ARBA00000085"/>
    </source>
</evidence>
<dbReference type="Pfam" id="PF08447">
    <property type="entry name" value="PAS_3"/>
    <property type="match status" value="3"/>
</dbReference>
<dbReference type="InterPro" id="IPR003594">
    <property type="entry name" value="HATPase_dom"/>
</dbReference>
<dbReference type="PRINTS" id="PR00344">
    <property type="entry name" value="BCTRLSENSOR"/>
</dbReference>
<keyword evidence="5 10" id="KW-0597">Phosphoprotein</keyword>
<dbReference type="SMART" id="SM00387">
    <property type="entry name" value="HATPase_c"/>
    <property type="match status" value="1"/>
</dbReference>
<keyword evidence="8" id="KW-0902">Two-component regulatory system</keyword>
<dbReference type="InterPro" id="IPR036890">
    <property type="entry name" value="HATPase_C_sf"/>
</dbReference>
<dbReference type="InterPro" id="IPR000014">
    <property type="entry name" value="PAS"/>
</dbReference>
<evidence type="ECO:0000256" key="5">
    <source>
        <dbReference type="ARBA" id="ARBA00022553"/>
    </source>
</evidence>
<dbReference type="PROSITE" id="PS50110">
    <property type="entry name" value="RESPONSE_REGULATORY"/>
    <property type="match status" value="1"/>
</dbReference>
<evidence type="ECO:0000256" key="10">
    <source>
        <dbReference type="PROSITE-ProRule" id="PRU00169"/>
    </source>
</evidence>
<protein>
    <recommendedName>
        <fullName evidence="3">histidine kinase</fullName>
        <ecNumber evidence="3">2.7.13.3</ecNumber>
    </recommendedName>
</protein>
<dbReference type="Pfam" id="PF02743">
    <property type="entry name" value="dCache_1"/>
    <property type="match status" value="1"/>
</dbReference>
<keyword evidence="16" id="KW-0808">Transferase</keyword>
<comment type="caution">
    <text evidence="16">The sequence shown here is derived from an EMBL/GenBank/DDBJ whole genome shotgun (WGS) entry which is preliminary data.</text>
</comment>
<feature type="domain" description="PAC" evidence="15">
    <location>
        <begin position="445"/>
        <end position="497"/>
    </location>
</feature>
<dbReference type="InterPro" id="IPR001610">
    <property type="entry name" value="PAC"/>
</dbReference>
<evidence type="ECO:0000259" key="13">
    <source>
        <dbReference type="PROSITE" id="PS50110"/>
    </source>
</evidence>
<dbReference type="PROSITE" id="PS50112">
    <property type="entry name" value="PAS"/>
    <property type="match status" value="2"/>
</dbReference>
<dbReference type="EMBL" id="BPQG01000035">
    <property type="protein sequence ID" value="GJD44588.1"/>
    <property type="molecule type" value="Genomic_DNA"/>
</dbReference>
<dbReference type="SUPFAM" id="SSF47384">
    <property type="entry name" value="Homodimeric domain of signal transducing histidine kinase"/>
    <property type="match status" value="1"/>
</dbReference>
<reference evidence="16 17" key="1">
    <citation type="journal article" date="2021" name="Front. Microbiol.">
        <title>Comprehensive Comparative Genomics and Phenotyping of Methylobacterium Species.</title>
        <authorList>
            <person name="Alessa O."/>
            <person name="Ogura Y."/>
            <person name="Fujitani Y."/>
            <person name="Takami H."/>
            <person name="Hayashi T."/>
            <person name="Sahin N."/>
            <person name="Tani A."/>
        </authorList>
    </citation>
    <scope>NUCLEOTIDE SEQUENCE [LARGE SCALE GENOMIC DNA]</scope>
    <source>
        <strain evidence="16 17">DSM 23679</strain>
    </source>
</reference>
<feature type="domain" description="PAS" evidence="14">
    <location>
        <begin position="498"/>
        <end position="568"/>
    </location>
</feature>
<dbReference type="InterPro" id="IPR036097">
    <property type="entry name" value="HisK_dim/P_sf"/>
</dbReference>
<dbReference type="SMART" id="SM00091">
    <property type="entry name" value="PAS"/>
    <property type="match status" value="3"/>
</dbReference>
<keyword evidence="16" id="KW-0418">Kinase</keyword>
<evidence type="ECO:0000256" key="4">
    <source>
        <dbReference type="ARBA" id="ARBA00022475"/>
    </source>
</evidence>
<dbReference type="Gene3D" id="3.40.50.2300">
    <property type="match status" value="1"/>
</dbReference>
<keyword evidence="6 11" id="KW-0812">Transmembrane</keyword>
<keyword evidence="17" id="KW-1185">Reference proteome</keyword>
<feature type="transmembrane region" description="Helical" evidence="11">
    <location>
        <begin position="316"/>
        <end position="336"/>
    </location>
</feature>
<comment type="subcellular location">
    <subcellularLocation>
        <location evidence="2">Cell membrane</location>
        <topology evidence="2">Multi-pass membrane protein</topology>
    </subcellularLocation>
</comment>
<dbReference type="CDD" id="cd00082">
    <property type="entry name" value="HisKA"/>
    <property type="match status" value="1"/>
</dbReference>
<dbReference type="SMART" id="SM00448">
    <property type="entry name" value="REC"/>
    <property type="match status" value="1"/>
</dbReference>
<dbReference type="InterPro" id="IPR033479">
    <property type="entry name" value="dCache_1"/>
</dbReference>